<evidence type="ECO:0000313" key="1">
    <source>
        <dbReference type="EMBL" id="TEB32637.1"/>
    </source>
</evidence>
<accession>A0A4Y7TEM8</accession>
<gene>
    <name evidence="1" type="ORF">FA13DRAFT_1731126</name>
</gene>
<dbReference type="Proteomes" id="UP000298030">
    <property type="component" value="Unassembled WGS sequence"/>
</dbReference>
<protein>
    <submittedName>
        <fullName evidence="1">Uncharacterized protein</fullName>
    </submittedName>
</protein>
<dbReference type="EMBL" id="QPFP01000014">
    <property type="protein sequence ID" value="TEB32637.1"/>
    <property type="molecule type" value="Genomic_DNA"/>
</dbReference>
<sequence length="106" mass="11461">MNCTFARFFLSSRVSTNPPSGIARASQVVEYPPGVPTSKTFLAPAAFTIKDKNLLCAAETEISGKPPSQACFCAASRTGSSPMRRELWYWSDWVQSSIVVGKLAAI</sequence>
<name>A0A4Y7TEM8_COPMI</name>
<reference evidence="1 2" key="1">
    <citation type="journal article" date="2019" name="Nat. Ecol. Evol.">
        <title>Megaphylogeny resolves global patterns of mushroom evolution.</title>
        <authorList>
            <person name="Varga T."/>
            <person name="Krizsan K."/>
            <person name="Foldi C."/>
            <person name="Dima B."/>
            <person name="Sanchez-Garcia M."/>
            <person name="Sanchez-Ramirez S."/>
            <person name="Szollosi G.J."/>
            <person name="Szarkandi J.G."/>
            <person name="Papp V."/>
            <person name="Albert L."/>
            <person name="Andreopoulos W."/>
            <person name="Angelini C."/>
            <person name="Antonin V."/>
            <person name="Barry K.W."/>
            <person name="Bougher N.L."/>
            <person name="Buchanan P."/>
            <person name="Buyck B."/>
            <person name="Bense V."/>
            <person name="Catcheside P."/>
            <person name="Chovatia M."/>
            <person name="Cooper J."/>
            <person name="Damon W."/>
            <person name="Desjardin D."/>
            <person name="Finy P."/>
            <person name="Geml J."/>
            <person name="Haridas S."/>
            <person name="Hughes K."/>
            <person name="Justo A."/>
            <person name="Karasinski D."/>
            <person name="Kautmanova I."/>
            <person name="Kiss B."/>
            <person name="Kocsube S."/>
            <person name="Kotiranta H."/>
            <person name="LaButti K.M."/>
            <person name="Lechner B.E."/>
            <person name="Liimatainen K."/>
            <person name="Lipzen A."/>
            <person name="Lukacs Z."/>
            <person name="Mihaltcheva S."/>
            <person name="Morgado L.N."/>
            <person name="Niskanen T."/>
            <person name="Noordeloos M.E."/>
            <person name="Ohm R.A."/>
            <person name="Ortiz-Santana B."/>
            <person name="Ovrebo C."/>
            <person name="Racz N."/>
            <person name="Riley R."/>
            <person name="Savchenko A."/>
            <person name="Shiryaev A."/>
            <person name="Soop K."/>
            <person name="Spirin V."/>
            <person name="Szebenyi C."/>
            <person name="Tomsovsky M."/>
            <person name="Tulloss R.E."/>
            <person name="Uehling J."/>
            <person name="Grigoriev I.V."/>
            <person name="Vagvolgyi C."/>
            <person name="Papp T."/>
            <person name="Martin F.M."/>
            <person name="Miettinen O."/>
            <person name="Hibbett D.S."/>
            <person name="Nagy L.G."/>
        </authorList>
    </citation>
    <scope>NUCLEOTIDE SEQUENCE [LARGE SCALE GENOMIC DNA]</scope>
    <source>
        <strain evidence="1 2">FP101781</strain>
    </source>
</reference>
<keyword evidence="2" id="KW-1185">Reference proteome</keyword>
<evidence type="ECO:0000313" key="2">
    <source>
        <dbReference type="Proteomes" id="UP000298030"/>
    </source>
</evidence>
<dbReference type="AlphaFoldDB" id="A0A4Y7TEM8"/>
<proteinExistence type="predicted"/>
<comment type="caution">
    <text evidence="1">The sequence shown here is derived from an EMBL/GenBank/DDBJ whole genome shotgun (WGS) entry which is preliminary data.</text>
</comment>
<organism evidence="1 2">
    <name type="scientific">Coprinellus micaceus</name>
    <name type="common">Glistening ink-cap mushroom</name>
    <name type="synonym">Coprinus micaceus</name>
    <dbReference type="NCBI Taxonomy" id="71717"/>
    <lineage>
        <taxon>Eukaryota</taxon>
        <taxon>Fungi</taxon>
        <taxon>Dikarya</taxon>
        <taxon>Basidiomycota</taxon>
        <taxon>Agaricomycotina</taxon>
        <taxon>Agaricomycetes</taxon>
        <taxon>Agaricomycetidae</taxon>
        <taxon>Agaricales</taxon>
        <taxon>Agaricineae</taxon>
        <taxon>Psathyrellaceae</taxon>
        <taxon>Coprinellus</taxon>
    </lineage>
</organism>